<feature type="binding site" evidence="2">
    <location>
        <position position="225"/>
    </location>
    <ligand>
        <name>[2Fe-2S] cluster</name>
        <dbReference type="ChEBI" id="CHEBI:190135"/>
    </ligand>
</feature>
<proteinExistence type="predicted"/>
<name>A0A857DI46_9FIRM</name>
<dbReference type="GO" id="GO:0016491">
    <property type="term" value="F:oxidoreductase activity"/>
    <property type="evidence" value="ECO:0007669"/>
    <property type="project" value="InterPro"/>
</dbReference>
<dbReference type="InterPro" id="IPR001433">
    <property type="entry name" value="OxRdtase_FAD/NAD-bd"/>
</dbReference>
<organism evidence="4 5">
    <name type="scientific">Dehalobacter restrictus</name>
    <dbReference type="NCBI Taxonomy" id="55583"/>
    <lineage>
        <taxon>Bacteria</taxon>
        <taxon>Bacillati</taxon>
        <taxon>Bacillota</taxon>
        <taxon>Clostridia</taxon>
        <taxon>Eubacteriales</taxon>
        <taxon>Desulfitobacteriaceae</taxon>
        <taxon>Dehalobacter</taxon>
    </lineage>
</organism>
<evidence type="ECO:0000256" key="2">
    <source>
        <dbReference type="PIRSR" id="PIRSR006816-2"/>
    </source>
</evidence>
<dbReference type="RefSeq" id="WP_015042523.1">
    <property type="nucleotide sequence ID" value="NZ_CP046996.1"/>
</dbReference>
<dbReference type="EMBL" id="CP046996">
    <property type="protein sequence ID" value="QHA00381.1"/>
    <property type="molecule type" value="Genomic_DNA"/>
</dbReference>
<evidence type="ECO:0000313" key="5">
    <source>
        <dbReference type="Proteomes" id="UP000430508"/>
    </source>
</evidence>
<dbReference type="GO" id="GO:0050660">
    <property type="term" value="F:flavin adenine dinucleotide binding"/>
    <property type="evidence" value="ECO:0007669"/>
    <property type="project" value="InterPro"/>
</dbReference>
<feature type="domain" description="FAD-binding FR-type" evidence="3">
    <location>
        <begin position="1"/>
        <end position="95"/>
    </location>
</feature>
<dbReference type="InterPro" id="IPR017938">
    <property type="entry name" value="Riboflavin_synthase-like_b-brl"/>
</dbReference>
<dbReference type="GO" id="GO:0046872">
    <property type="term" value="F:metal ion binding"/>
    <property type="evidence" value="ECO:0007669"/>
    <property type="project" value="UniProtKB-KW"/>
</dbReference>
<evidence type="ECO:0000259" key="3">
    <source>
        <dbReference type="PROSITE" id="PS51384"/>
    </source>
</evidence>
<dbReference type="SUPFAM" id="SSF63380">
    <property type="entry name" value="Riboflavin synthase domain-like"/>
    <property type="match status" value="1"/>
</dbReference>
<dbReference type="GO" id="GO:0006221">
    <property type="term" value="P:pyrimidine nucleotide biosynthetic process"/>
    <property type="evidence" value="ECO:0007669"/>
    <property type="project" value="InterPro"/>
</dbReference>
<dbReference type="CDD" id="cd06219">
    <property type="entry name" value="DHOD_e_trans_like1"/>
    <property type="match status" value="1"/>
</dbReference>
<keyword evidence="2" id="KW-0479">Metal-binding</keyword>
<feature type="binding site" evidence="2">
    <location>
        <position position="222"/>
    </location>
    <ligand>
        <name>[2Fe-2S] cluster</name>
        <dbReference type="ChEBI" id="CHEBI:190135"/>
    </ligand>
</feature>
<gene>
    <name evidence="4" type="ORF">GQ588_06905</name>
</gene>
<dbReference type="PIRSF" id="PIRSF006816">
    <property type="entry name" value="Cyc3_hyd_g"/>
    <property type="match status" value="1"/>
</dbReference>
<dbReference type="InterPro" id="IPR012165">
    <property type="entry name" value="Cyt_c3_hydrogenase_gsu"/>
</dbReference>
<feature type="binding site" evidence="2">
    <location>
        <position position="237"/>
    </location>
    <ligand>
        <name>[2Fe-2S] cluster</name>
        <dbReference type="ChEBI" id="CHEBI:190135"/>
    </ligand>
</feature>
<dbReference type="InterPro" id="IPR039261">
    <property type="entry name" value="FNR_nucleotide-bd"/>
</dbReference>
<accession>A0A857DI46</accession>
<feature type="binding site" evidence="1">
    <location>
        <begin position="62"/>
        <end position="64"/>
    </location>
    <ligand>
        <name>FAD</name>
        <dbReference type="ChEBI" id="CHEBI:57692"/>
    </ligand>
</feature>
<keyword evidence="1" id="KW-0274">FAD</keyword>
<dbReference type="GO" id="GO:0051537">
    <property type="term" value="F:2 iron, 2 sulfur cluster binding"/>
    <property type="evidence" value="ECO:0007669"/>
    <property type="project" value="UniProtKB-KW"/>
</dbReference>
<keyword evidence="1" id="KW-0285">Flavoprotein</keyword>
<dbReference type="SUPFAM" id="SSF52343">
    <property type="entry name" value="Ferredoxin reductase-like, C-terminal NADP-linked domain"/>
    <property type="match status" value="1"/>
</dbReference>
<reference evidence="4 5" key="1">
    <citation type="submission" date="2019-12" db="EMBL/GenBank/DDBJ databases">
        <title>Sequence classification of anaerobic respiratory reductive dehalogenases: First we see many, then we see few.</title>
        <authorList>
            <person name="Molenda O."/>
            <person name="Puentes Jacome L.A."/>
            <person name="Cao X."/>
            <person name="Nesbo C.L."/>
            <person name="Tang S."/>
            <person name="Morson N."/>
            <person name="Patron J."/>
            <person name="Lomheim L."/>
            <person name="Wishart D.S."/>
            <person name="Edwards E.A."/>
        </authorList>
    </citation>
    <scope>NUCLEOTIDE SEQUENCE [LARGE SCALE GENOMIC DNA]</scope>
    <source>
        <strain evidence="4 5">12DCA</strain>
    </source>
</reference>
<keyword evidence="2" id="KW-0001">2Fe-2S</keyword>
<keyword evidence="2" id="KW-0411">Iron-sulfur</keyword>
<evidence type="ECO:0000256" key="1">
    <source>
        <dbReference type="PIRSR" id="PIRSR006816-1"/>
    </source>
</evidence>
<protein>
    <submittedName>
        <fullName evidence="4">Sulfide/dihydroorotate dehydrogenase-like FAD/NAD-binding protein</fullName>
    </submittedName>
</protein>
<dbReference type="Proteomes" id="UP000430508">
    <property type="component" value="Chromosome"/>
</dbReference>
<dbReference type="Gene3D" id="3.40.50.80">
    <property type="entry name" value="Nucleotide-binding domain of ferredoxin-NADP reductase (FNR) module"/>
    <property type="match status" value="1"/>
</dbReference>
<comment type="cofactor">
    <cofactor evidence="1">
        <name>FAD</name>
        <dbReference type="ChEBI" id="CHEBI:57692"/>
    </cofactor>
    <text evidence="1">Binds 1 FAD per subunit.</text>
</comment>
<keyword evidence="2" id="KW-0408">Iron</keyword>
<comment type="cofactor">
    <cofactor evidence="2">
        <name>[2Fe-2S] cluster</name>
        <dbReference type="ChEBI" id="CHEBI:190135"/>
    </cofactor>
    <text evidence="2">Binds 1 [2Fe-2S] cluster per subunit.</text>
</comment>
<dbReference type="AlphaFoldDB" id="A0A857DI46"/>
<dbReference type="InterPro" id="IPR017927">
    <property type="entry name" value="FAD-bd_FR_type"/>
</dbReference>
<dbReference type="PANTHER" id="PTHR43513:SF3">
    <property type="entry name" value="DIHYDROOROTATE DEHYDROGENASE B (NAD(+)), ELECTRON TRANSFER SUBUNIT-RELATED"/>
    <property type="match status" value="1"/>
</dbReference>
<dbReference type="InterPro" id="IPR019480">
    <property type="entry name" value="Dihydroorotate_DH_Fe-S-bd"/>
</dbReference>
<dbReference type="PROSITE" id="PS51384">
    <property type="entry name" value="FAD_FR"/>
    <property type="match status" value="1"/>
</dbReference>
<dbReference type="Pfam" id="PF10418">
    <property type="entry name" value="DHODB_Fe-S_bind"/>
    <property type="match status" value="1"/>
</dbReference>
<dbReference type="Pfam" id="PF00175">
    <property type="entry name" value="NAD_binding_1"/>
    <property type="match status" value="1"/>
</dbReference>
<dbReference type="PANTHER" id="PTHR43513">
    <property type="entry name" value="DIHYDROOROTATE DEHYDROGENASE B (NAD(+)), ELECTRON TRANSFER SUBUNIT"/>
    <property type="match status" value="1"/>
</dbReference>
<evidence type="ECO:0000313" key="4">
    <source>
        <dbReference type="EMBL" id="QHA00381.1"/>
    </source>
</evidence>
<dbReference type="InterPro" id="IPR050353">
    <property type="entry name" value="PyrK_electron_transfer"/>
</dbReference>
<sequence length="280" mass="30335">MYKVVKRRQLADIITLLEVEAPEVAKKAQPGEFVIVRQNEESERIPLTIMDFNRDKGTITIVIQEVGYSSNLITRMQEGDSFVTFVGPLGQATEIENYGTVLCIGGGVGVAPVHPIARGLKEAGNKVISILGARTKDLLILEDEMRAVSDEVIITTDDGTYGMKGFVTHGIQSVLDQGIKVDAIWAIGPVVMMKSVANFTRPLGIKTIVSMNPVMVDGTGMCGACRLDVGGETKFACVDGPEFDGHKVDFDLAMKRSAFFKNEEAVAYGKVKCQCAKEGK</sequence>
<dbReference type="NCBIfam" id="NF004862">
    <property type="entry name" value="PRK06222.1"/>
    <property type="match status" value="1"/>
</dbReference>
<dbReference type="Gene3D" id="2.40.30.10">
    <property type="entry name" value="Translation factors"/>
    <property type="match status" value="1"/>
</dbReference>